<feature type="domain" description="Palmitoyltransferase DHHC" evidence="11">
    <location>
        <begin position="174"/>
        <end position="289"/>
    </location>
</feature>
<protein>
    <recommendedName>
        <fullName evidence="10">Palmitoyltransferase</fullName>
        <ecNumber evidence="10">2.3.1.225</ecNumber>
    </recommendedName>
</protein>
<evidence type="ECO:0000256" key="2">
    <source>
        <dbReference type="ARBA" id="ARBA00022679"/>
    </source>
</evidence>
<comment type="domain">
    <text evidence="10">The DHHC domain is required for palmitoyltransferase activity.</text>
</comment>
<keyword evidence="5 10" id="KW-0472">Membrane</keyword>
<reference evidence="12 13" key="1">
    <citation type="submission" date="2016-03" db="EMBL/GenBank/DDBJ databases">
        <title>Choanephora cucurbitarum.</title>
        <authorList>
            <person name="Min B."/>
            <person name="Park H."/>
            <person name="Park J.-H."/>
            <person name="Shin H.-D."/>
            <person name="Choi I.-G."/>
        </authorList>
    </citation>
    <scope>NUCLEOTIDE SEQUENCE [LARGE SCALE GENOMIC DNA]</scope>
    <source>
        <strain evidence="12 13">KUS-F28377</strain>
    </source>
</reference>
<evidence type="ECO:0000256" key="5">
    <source>
        <dbReference type="ARBA" id="ARBA00023136"/>
    </source>
</evidence>
<feature type="transmembrane region" description="Helical" evidence="10">
    <location>
        <begin position="75"/>
        <end position="92"/>
    </location>
</feature>
<evidence type="ECO:0000256" key="7">
    <source>
        <dbReference type="ARBA" id="ARBA00023288"/>
    </source>
</evidence>
<gene>
    <name evidence="12" type="primary">Zdhhc20_2</name>
    <name evidence="12" type="ORF">A0J61_00964</name>
</gene>
<proteinExistence type="inferred from homology"/>
<keyword evidence="7" id="KW-0449">Lipoprotein</keyword>
<feature type="transmembrane region" description="Helical" evidence="10">
    <location>
        <begin position="112"/>
        <end position="132"/>
    </location>
</feature>
<dbReference type="InterPro" id="IPR001594">
    <property type="entry name" value="Palmitoyltrfase_DHHC"/>
</dbReference>
<sequence>MKFERISNRFLKVGRHPFKMGSKDKEDNDTRVCFCCQTNSALYSQLWPIIFLFSALTDFPMPLPEGKRPGQHRDWGWLPVLIVSCFVAYIYYGYLDRIILVLLRQPSISKTWPIVSIVLFNLFFILFIISYARMVMTEPGYATQMWKQDRPLNILDMALDEIQQNQLKPDSVLNETKWCSICQLWKPDRAHHCKVCNACVLRMDQVNGCIGVRNHRYYLQFLMYVTLFATLTFVTSLAMFVQYHGLSLFDRLALSIIILSGIIVIVVGPFTGSHIWLILINRTTIENSQFQHWNKIRQKNQSAEMKPAGFTEAGNNVFYQNCNRNWIEVMSDNKWLWFLPFSSKSEVMRLDGVHYGYNQNTLKAYLNQVSFK</sequence>
<keyword evidence="13" id="KW-1185">Reference proteome</keyword>
<evidence type="ECO:0000256" key="3">
    <source>
        <dbReference type="ARBA" id="ARBA00022692"/>
    </source>
</evidence>
<dbReference type="GO" id="GO:0019706">
    <property type="term" value="F:protein-cysteine S-palmitoyltransferase activity"/>
    <property type="evidence" value="ECO:0007669"/>
    <property type="project" value="UniProtKB-EC"/>
</dbReference>
<comment type="subcellular location">
    <subcellularLocation>
        <location evidence="1">Membrane</location>
        <topology evidence="1">Multi-pass membrane protein</topology>
    </subcellularLocation>
</comment>
<keyword evidence="6" id="KW-0564">Palmitate</keyword>
<dbReference type="PANTHER" id="PTHR12246">
    <property type="entry name" value="PALMITOYLTRANSFERASE ZDHHC16"/>
    <property type="match status" value="1"/>
</dbReference>
<organism evidence="12 13">
    <name type="scientific">Choanephora cucurbitarum</name>
    <dbReference type="NCBI Taxonomy" id="101091"/>
    <lineage>
        <taxon>Eukaryota</taxon>
        <taxon>Fungi</taxon>
        <taxon>Fungi incertae sedis</taxon>
        <taxon>Mucoromycota</taxon>
        <taxon>Mucoromycotina</taxon>
        <taxon>Mucoromycetes</taxon>
        <taxon>Mucorales</taxon>
        <taxon>Mucorineae</taxon>
        <taxon>Choanephoraceae</taxon>
        <taxon>Choanephoroideae</taxon>
        <taxon>Choanephora</taxon>
    </lineage>
</organism>
<dbReference type="GO" id="GO:0016020">
    <property type="term" value="C:membrane"/>
    <property type="evidence" value="ECO:0007669"/>
    <property type="project" value="UniProtKB-SubCell"/>
</dbReference>
<evidence type="ECO:0000256" key="6">
    <source>
        <dbReference type="ARBA" id="ARBA00023139"/>
    </source>
</evidence>
<dbReference type="Proteomes" id="UP000093000">
    <property type="component" value="Unassembled WGS sequence"/>
</dbReference>
<feature type="transmembrane region" description="Helical" evidence="10">
    <location>
        <begin position="253"/>
        <end position="279"/>
    </location>
</feature>
<keyword evidence="3 10" id="KW-0812">Transmembrane</keyword>
<dbReference type="PROSITE" id="PS50216">
    <property type="entry name" value="DHHC"/>
    <property type="match status" value="1"/>
</dbReference>
<evidence type="ECO:0000313" key="12">
    <source>
        <dbReference type="EMBL" id="OBZ90978.1"/>
    </source>
</evidence>
<dbReference type="AlphaFoldDB" id="A0A1C7NPN0"/>
<dbReference type="STRING" id="101091.A0A1C7NPN0"/>
<dbReference type="InParanoid" id="A0A1C7NPN0"/>
<dbReference type="OrthoDB" id="9909019at2759"/>
<dbReference type="EMBL" id="LUGH01000026">
    <property type="protein sequence ID" value="OBZ90978.1"/>
    <property type="molecule type" value="Genomic_DNA"/>
</dbReference>
<dbReference type="Pfam" id="PF01529">
    <property type="entry name" value="DHHC"/>
    <property type="match status" value="1"/>
</dbReference>
<evidence type="ECO:0000256" key="1">
    <source>
        <dbReference type="ARBA" id="ARBA00004141"/>
    </source>
</evidence>
<evidence type="ECO:0000259" key="11">
    <source>
        <dbReference type="Pfam" id="PF01529"/>
    </source>
</evidence>
<comment type="catalytic activity">
    <reaction evidence="9 10">
        <text>L-cysteinyl-[protein] + hexadecanoyl-CoA = S-hexadecanoyl-L-cysteinyl-[protein] + CoA</text>
        <dbReference type="Rhea" id="RHEA:36683"/>
        <dbReference type="Rhea" id="RHEA-COMP:10131"/>
        <dbReference type="Rhea" id="RHEA-COMP:11032"/>
        <dbReference type="ChEBI" id="CHEBI:29950"/>
        <dbReference type="ChEBI" id="CHEBI:57287"/>
        <dbReference type="ChEBI" id="CHEBI:57379"/>
        <dbReference type="ChEBI" id="CHEBI:74151"/>
        <dbReference type="EC" id="2.3.1.225"/>
    </reaction>
</comment>
<evidence type="ECO:0000256" key="10">
    <source>
        <dbReference type="RuleBase" id="RU079119"/>
    </source>
</evidence>
<keyword evidence="4 10" id="KW-1133">Transmembrane helix</keyword>
<comment type="similarity">
    <text evidence="10">Belongs to the DHHC palmitoyltransferase family.</text>
</comment>
<keyword evidence="8 10" id="KW-0012">Acyltransferase</keyword>
<evidence type="ECO:0000256" key="9">
    <source>
        <dbReference type="ARBA" id="ARBA00048048"/>
    </source>
</evidence>
<accession>A0A1C7NPN0</accession>
<dbReference type="EC" id="2.3.1.225" evidence="10"/>
<name>A0A1C7NPN0_9FUNG</name>
<dbReference type="InterPro" id="IPR039859">
    <property type="entry name" value="PFA4/ZDH16/20/ERF2-like"/>
</dbReference>
<evidence type="ECO:0000256" key="4">
    <source>
        <dbReference type="ARBA" id="ARBA00022989"/>
    </source>
</evidence>
<keyword evidence="2 10" id="KW-0808">Transferase</keyword>
<evidence type="ECO:0000313" key="13">
    <source>
        <dbReference type="Proteomes" id="UP000093000"/>
    </source>
</evidence>
<comment type="caution">
    <text evidence="12">The sequence shown here is derived from an EMBL/GenBank/DDBJ whole genome shotgun (WGS) entry which is preliminary data.</text>
</comment>
<feature type="transmembrane region" description="Helical" evidence="10">
    <location>
        <begin position="221"/>
        <end position="241"/>
    </location>
</feature>
<evidence type="ECO:0000256" key="8">
    <source>
        <dbReference type="ARBA" id="ARBA00023315"/>
    </source>
</evidence>